<comment type="cofactor">
    <cofactor evidence="1">
        <name>(R)-lipoate</name>
        <dbReference type="ChEBI" id="CHEBI:83088"/>
    </cofactor>
</comment>
<protein>
    <submittedName>
        <fullName evidence="5">Biotin/lipoyl-binding protein</fullName>
    </submittedName>
</protein>
<evidence type="ECO:0000259" key="4">
    <source>
        <dbReference type="PROSITE" id="PS50968"/>
    </source>
</evidence>
<reference evidence="5 6" key="1">
    <citation type="submission" date="2019-09" db="EMBL/GenBank/DDBJ databases">
        <title>Draft genome sequences of 48 bacterial type strains from the CCUG.</title>
        <authorList>
            <person name="Tunovic T."/>
            <person name="Pineiro-Iglesias B."/>
            <person name="Unosson C."/>
            <person name="Inganas E."/>
            <person name="Ohlen M."/>
            <person name="Cardew S."/>
            <person name="Jensie-Markopoulos S."/>
            <person name="Salva-Serra F."/>
            <person name="Jaen-Luchoro D."/>
            <person name="Karlsson R."/>
            <person name="Svensson-Stadler L."/>
            <person name="Chun J."/>
            <person name="Moore E."/>
        </authorList>
    </citation>
    <scope>NUCLEOTIDE SEQUENCE [LARGE SCALE GENOMIC DNA]</scope>
    <source>
        <strain evidence="5 6">CCUG 65687</strain>
    </source>
</reference>
<dbReference type="Proteomes" id="UP000473571">
    <property type="component" value="Unassembled WGS sequence"/>
</dbReference>
<dbReference type="EMBL" id="VZOL01000089">
    <property type="protein sequence ID" value="KAB0683178.1"/>
    <property type="molecule type" value="Genomic_DNA"/>
</dbReference>
<dbReference type="Gene3D" id="2.40.50.100">
    <property type="match status" value="1"/>
</dbReference>
<accession>A0A6L3NID9</accession>
<evidence type="ECO:0000313" key="5">
    <source>
        <dbReference type="EMBL" id="KAB0683178.1"/>
    </source>
</evidence>
<dbReference type="InterPro" id="IPR050537">
    <property type="entry name" value="2-oxoacid_dehydrogenase"/>
</dbReference>
<evidence type="ECO:0000256" key="3">
    <source>
        <dbReference type="ARBA" id="ARBA00022823"/>
    </source>
</evidence>
<dbReference type="SUPFAM" id="SSF51230">
    <property type="entry name" value="Single hybrid motif"/>
    <property type="match status" value="1"/>
</dbReference>
<dbReference type="PANTHER" id="PTHR43416">
    <property type="entry name" value="DIHYDROLIPOYLLYSINE-RESIDUE SUCCINYLTRANSFERASE COMPONENT OF 2-OXOGLUTARATE DEHYDROGENASE COMPLEX, MITOCHONDRIAL-RELATED"/>
    <property type="match status" value="1"/>
</dbReference>
<dbReference type="GO" id="GO:0005829">
    <property type="term" value="C:cytosol"/>
    <property type="evidence" value="ECO:0007669"/>
    <property type="project" value="TreeGrafter"/>
</dbReference>
<evidence type="ECO:0000256" key="1">
    <source>
        <dbReference type="ARBA" id="ARBA00001938"/>
    </source>
</evidence>
<keyword evidence="3" id="KW-0450">Lipoyl</keyword>
<proteinExistence type="inferred from homology"/>
<comment type="similarity">
    <text evidence="2">Belongs to the 2-oxoacid dehydrogenase family.</text>
</comment>
<evidence type="ECO:0000313" key="6">
    <source>
        <dbReference type="Proteomes" id="UP000473571"/>
    </source>
</evidence>
<organism evidence="5 6">
    <name type="scientific">Burkholderia territorii</name>
    <dbReference type="NCBI Taxonomy" id="1503055"/>
    <lineage>
        <taxon>Bacteria</taxon>
        <taxon>Pseudomonadati</taxon>
        <taxon>Pseudomonadota</taxon>
        <taxon>Betaproteobacteria</taxon>
        <taxon>Burkholderiales</taxon>
        <taxon>Burkholderiaceae</taxon>
        <taxon>Burkholderia</taxon>
        <taxon>Burkholderia cepacia complex</taxon>
    </lineage>
</organism>
<dbReference type="Pfam" id="PF00364">
    <property type="entry name" value="Biotin_lipoyl"/>
    <property type="match status" value="1"/>
</dbReference>
<dbReference type="InterPro" id="IPR011053">
    <property type="entry name" value="Single_hybrid_motif"/>
</dbReference>
<name>A0A6L3NID9_9BURK</name>
<dbReference type="AlphaFoldDB" id="A0A6L3NID9"/>
<dbReference type="InterPro" id="IPR000089">
    <property type="entry name" value="Biotin_lipoyl"/>
</dbReference>
<evidence type="ECO:0000256" key="2">
    <source>
        <dbReference type="ARBA" id="ARBA00007317"/>
    </source>
</evidence>
<gene>
    <name evidence="5" type="ORF">F7R13_10325</name>
</gene>
<dbReference type="GO" id="GO:0004149">
    <property type="term" value="F:dihydrolipoyllysine-residue succinyltransferase activity"/>
    <property type="evidence" value="ECO:0007669"/>
    <property type="project" value="TreeGrafter"/>
</dbReference>
<comment type="caution">
    <text evidence="5">The sequence shown here is derived from an EMBL/GenBank/DDBJ whole genome shotgun (WGS) entry which is preliminary data.</text>
</comment>
<dbReference type="CDD" id="cd06849">
    <property type="entry name" value="lipoyl_domain"/>
    <property type="match status" value="1"/>
</dbReference>
<dbReference type="PROSITE" id="PS00189">
    <property type="entry name" value="LIPOYL"/>
    <property type="match status" value="1"/>
</dbReference>
<feature type="non-terminal residue" evidence="5">
    <location>
        <position position="126"/>
    </location>
</feature>
<dbReference type="PANTHER" id="PTHR43416:SF5">
    <property type="entry name" value="DIHYDROLIPOYLLYSINE-RESIDUE SUCCINYLTRANSFERASE COMPONENT OF 2-OXOGLUTARATE DEHYDROGENASE COMPLEX, MITOCHONDRIAL"/>
    <property type="match status" value="1"/>
</dbReference>
<dbReference type="RefSeq" id="WP_151004644.1">
    <property type="nucleotide sequence ID" value="NZ_VZOL01000089.1"/>
</dbReference>
<sequence length="126" mass="12577">MAIVEVKVPQLSESVSEATMLQWKKKPGEAVAQDEILIELETDKVVLEVPAPAAGVLAQVLQNDGDTVVADQVIATIDTEAKAGAAEAAAGAAEVKPAAAPAAAAPAAQPAAAVASSSAAASLRRR</sequence>
<dbReference type="GO" id="GO:0006099">
    <property type="term" value="P:tricarboxylic acid cycle"/>
    <property type="evidence" value="ECO:0007669"/>
    <property type="project" value="TreeGrafter"/>
</dbReference>
<dbReference type="PROSITE" id="PS50968">
    <property type="entry name" value="BIOTINYL_LIPOYL"/>
    <property type="match status" value="1"/>
</dbReference>
<feature type="domain" description="Lipoyl-binding" evidence="4">
    <location>
        <begin position="3"/>
        <end position="78"/>
    </location>
</feature>
<dbReference type="InterPro" id="IPR003016">
    <property type="entry name" value="2-oxoA_DH_lipoyl-BS"/>
</dbReference>